<accession>A0AAQ1UHJ4</accession>
<evidence type="ECO:0000313" key="1">
    <source>
        <dbReference type="EMBL" id="SUB79432.1"/>
    </source>
</evidence>
<comment type="caution">
    <text evidence="1">The sequence shown here is derived from an EMBL/GenBank/DDBJ whole genome shotgun (WGS) entry which is preliminary data.</text>
</comment>
<dbReference type="EMBL" id="UGTJ01000001">
    <property type="protein sequence ID" value="SUB79432.1"/>
    <property type="molecule type" value="Genomic_DNA"/>
</dbReference>
<evidence type="ECO:0000313" key="2">
    <source>
        <dbReference type="Proteomes" id="UP000255283"/>
    </source>
</evidence>
<dbReference type="Proteomes" id="UP000255283">
    <property type="component" value="Unassembled WGS sequence"/>
</dbReference>
<reference evidence="1 2" key="1">
    <citation type="submission" date="2018-06" db="EMBL/GenBank/DDBJ databases">
        <authorList>
            <consortium name="Pathogen Informatics"/>
            <person name="Doyle S."/>
        </authorList>
    </citation>
    <scope>NUCLEOTIDE SEQUENCE [LARGE SCALE GENOMIC DNA]</scope>
    <source>
        <strain evidence="1 2">NCTC13063</strain>
    </source>
</reference>
<name>A0AAQ1UHJ4_9BACT</name>
<organism evidence="1 2">
    <name type="scientific">Segatella buccae</name>
    <dbReference type="NCBI Taxonomy" id="28126"/>
    <lineage>
        <taxon>Bacteria</taxon>
        <taxon>Pseudomonadati</taxon>
        <taxon>Bacteroidota</taxon>
        <taxon>Bacteroidia</taxon>
        <taxon>Bacteroidales</taxon>
        <taxon>Prevotellaceae</taxon>
        <taxon>Segatella</taxon>
    </lineage>
</organism>
<protein>
    <submittedName>
        <fullName evidence="1">Uncharacterized protein</fullName>
    </submittedName>
</protein>
<dbReference type="AlphaFoldDB" id="A0AAQ1UHJ4"/>
<gene>
    <name evidence="1" type="ORF">NCTC13063_00697</name>
</gene>
<proteinExistence type="predicted"/>
<sequence>MLLFYISCHDHHIIKKDASLNEKRPLIMYEKN</sequence>